<dbReference type="Proteomes" id="UP000660554">
    <property type="component" value="Unassembled WGS sequence"/>
</dbReference>
<name>A0ABQ3NVI9_STRVG</name>
<evidence type="ECO:0000256" key="1">
    <source>
        <dbReference type="SAM" id="MobiDB-lite"/>
    </source>
</evidence>
<comment type="caution">
    <text evidence="2">The sequence shown here is derived from an EMBL/GenBank/DDBJ whole genome shotgun (WGS) entry which is preliminary data.</text>
</comment>
<proteinExistence type="predicted"/>
<dbReference type="EMBL" id="BNDV01000016">
    <property type="protein sequence ID" value="GHI16788.1"/>
    <property type="molecule type" value="Genomic_DNA"/>
</dbReference>
<keyword evidence="3" id="KW-1185">Reference proteome</keyword>
<evidence type="ECO:0000313" key="3">
    <source>
        <dbReference type="Proteomes" id="UP000660554"/>
    </source>
</evidence>
<reference evidence="3" key="1">
    <citation type="submission" date="2020-09" db="EMBL/GenBank/DDBJ databases">
        <title>Whole genome shotgun sequence of Streptomyces cinnamonensis NBRC 15873.</title>
        <authorList>
            <person name="Komaki H."/>
            <person name="Tamura T."/>
        </authorList>
    </citation>
    <scope>NUCLEOTIDE SEQUENCE [LARGE SCALE GENOMIC DNA]</scope>
    <source>
        <strain evidence="3">NBRC 15873</strain>
    </source>
</reference>
<protein>
    <submittedName>
        <fullName evidence="2">Uncharacterized protein</fullName>
    </submittedName>
</protein>
<gene>
    <name evidence="2" type="ORF">Scinn_62510</name>
</gene>
<evidence type="ECO:0000313" key="2">
    <source>
        <dbReference type="EMBL" id="GHI16788.1"/>
    </source>
</evidence>
<accession>A0ABQ3NVI9</accession>
<sequence>MGLGLRGDVDRVAAEHHGFMSTATFTPIQGGRPSGATAISDSTPRHRLGSMLHAAKVFAAAAVSVVVLGEYAEDAGVIRR</sequence>
<organism evidence="2 3">
    <name type="scientific">Streptomyces virginiae</name>
    <name type="common">Streptomyces cinnamonensis</name>
    <dbReference type="NCBI Taxonomy" id="1961"/>
    <lineage>
        <taxon>Bacteria</taxon>
        <taxon>Bacillati</taxon>
        <taxon>Actinomycetota</taxon>
        <taxon>Actinomycetes</taxon>
        <taxon>Kitasatosporales</taxon>
        <taxon>Streptomycetaceae</taxon>
        <taxon>Streptomyces</taxon>
    </lineage>
</organism>
<feature type="region of interest" description="Disordered" evidence="1">
    <location>
        <begin position="23"/>
        <end position="42"/>
    </location>
</feature>